<accession>A0A8I2YIL0</accession>
<evidence type="ECO:0000259" key="4">
    <source>
        <dbReference type="SMART" id="SM00382"/>
    </source>
</evidence>
<gene>
    <name evidence="5" type="ORF">JVT61DRAFT_7891</name>
</gene>
<dbReference type="InterPro" id="IPR054425">
    <property type="entry name" value="Cdc6_ORC1-like_ATPase_lid"/>
</dbReference>
<dbReference type="InterPro" id="IPR049945">
    <property type="entry name" value="AAA_22"/>
</dbReference>
<dbReference type="EMBL" id="JAGFBS010000028">
    <property type="protein sequence ID" value="KAG6372417.1"/>
    <property type="molecule type" value="Genomic_DNA"/>
</dbReference>
<evidence type="ECO:0000313" key="6">
    <source>
        <dbReference type="Proteomes" id="UP000683000"/>
    </source>
</evidence>
<evidence type="ECO:0000256" key="1">
    <source>
        <dbReference type="ARBA" id="ARBA00006184"/>
    </source>
</evidence>
<dbReference type="GO" id="GO:0003688">
    <property type="term" value="F:DNA replication origin binding"/>
    <property type="evidence" value="ECO:0007669"/>
    <property type="project" value="TreeGrafter"/>
</dbReference>
<feature type="region of interest" description="Disordered" evidence="3">
    <location>
        <begin position="428"/>
        <end position="447"/>
    </location>
</feature>
<evidence type="ECO:0000256" key="3">
    <source>
        <dbReference type="SAM" id="MobiDB-lite"/>
    </source>
</evidence>
<dbReference type="CDD" id="cd00009">
    <property type="entry name" value="AAA"/>
    <property type="match status" value="1"/>
</dbReference>
<proteinExistence type="inferred from homology"/>
<organism evidence="5 6">
    <name type="scientific">Boletus reticuloceps</name>
    <dbReference type="NCBI Taxonomy" id="495285"/>
    <lineage>
        <taxon>Eukaryota</taxon>
        <taxon>Fungi</taxon>
        <taxon>Dikarya</taxon>
        <taxon>Basidiomycota</taxon>
        <taxon>Agaricomycotina</taxon>
        <taxon>Agaricomycetes</taxon>
        <taxon>Agaricomycetidae</taxon>
        <taxon>Boletales</taxon>
        <taxon>Boletineae</taxon>
        <taxon>Boletaceae</taxon>
        <taxon>Boletoideae</taxon>
        <taxon>Boletus</taxon>
    </lineage>
</organism>
<comment type="caution">
    <text evidence="5">The sequence shown here is derived from an EMBL/GenBank/DDBJ whole genome shotgun (WGS) entry which is preliminary data.</text>
</comment>
<dbReference type="GO" id="GO:0016887">
    <property type="term" value="F:ATP hydrolysis activity"/>
    <property type="evidence" value="ECO:0007669"/>
    <property type="project" value="InterPro"/>
</dbReference>
<keyword evidence="5" id="KW-0378">Hydrolase</keyword>
<dbReference type="AlphaFoldDB" id="A0A8I2YIL0"/>
<dbReference type="SMART" id="SM00382">
    <property type="entry name" value="AAA"/>
    <property type="match status" value="1"/>
</dbReference>
<dbReference type="Pfam" id="PF22606">
    <property type="entry name" value="Cdc6-ORC-like_ATPase_lid"/>
    <property type="match status" value="1"/>
</dbReference>
<dbReference type="GO" id="GO:0033314">
    <property type="term" value="P:mitotic DNA replication checkpoint signaling"/>
    <property type="evidence" value="ECO:0007669"/>
    <property type="project" value="TreeGrafter"/>
</dbReference>
<sequence>MHPISLLPIHARVRALLRSTCNGGAFTIAGRSTERDVITKFIASGCETSCSDVPPKASLFISGSPGTGKTALVNSVLAGLECRQDFKVITVNCMALNNVDNLWDCLCENIGNSTLVKRNKTVKAKGKRLLDRILASQERRCLIVLDELDHIAKSSHALSTIFLLARKHSSVRIIGIANTHTLPVSASLSNDEAANVLTLHFGAYTASQLLEILQARLSPLSNADHSEQLNKFLPIGPLTLLSKKVASQTGDVRTLFEVLRGAIDLAISSPTPPVENPLGASVPPVTPNHILAALKAYLPSNSSHSNSSIPRATVQSNNSETAVKVRNLGLQSRLVLLAIVLASKRRDAALPLSSISNSPLKTPTKRTSLTFKLRILELPQLYTYYASILERSENGLFTSVSRSEFSDLVSVLETSGIVSLSTPCSMMLSPSKSGRRGVSRTSSFGSPSKGTAFTQEIQLVDSLRVEEVLRGLGMDAAASTNTDPREEEVRAIWIRESRRTTRDMAPIPPCVRNPDLFEAAFKG</sequence>
<evidence type="ECO:0000313" key="5">
    <source>
        <dbReference type="EMBL" id="KAG6372417.1"/>
    </source>
</evidence>
<comment type="similarity">
    <text evidence="1">Belongs to the CDC6/cdc18 family.</text>
</comment>
<dbReference type="Proteomes" id="UP000683000">
    <property type="component" value="Unassembled WGS sequence"/>
</dbReference>
<dbReference type="PANTHER" id="PTHR10763:SF26">
    <property type="entry name" value="CELL DIVISION CONTROL PROTEIN 6 HOMOLOG"/>
    <property type="match status" value="1"/>
</dbReference>
<dbReference type="Gene3D" id="1.10.8.60">
    <property type="match status" value="1"/>
</dbReference>
<feature type="domain" description="AAA+ ATPase" evidence="4">
    <location>
        <begin position="55"/>
        <end position="216"/>
    </location>
</feature>
<dbReference type="Pfam" id="PF13401">
    <property type="entry name" value="AAA_22"/>
    <property type="match status" value="1"/>
</dbReference>
<protein>
    <submittedName>
        <fullName evidence="5">P-loop containing nucleoside triphosphate hydrolase protein</fullName>
    </submittedName>
</protein>
<reference evidence="5" key="1">
    <citation type="submission" date="2021-03" db="EMBL/GenBank/DDBJ databases">
        <title>Evolutionary innovations through gain and loss of genes in the ectomycorrhizal Boletales.</title>
        <authorList>
            <person name="Wu G."/>
            <person name="Miyauchi S."/>
            <person name="Morin E."/>
            <person name="Yang Z.-L."/>
            <person name="Xu J."/>
            <person name="Martin F.M."/>
        </authorList>
    </citation>
    <scope>NUCLEOTIDE SEQUENCE</scope>
    <source>
        <strain evidence="5">BR01</strain>
    </source>
</reference>
<dbReference type="InterPro" id="IPR027417">
    <property type="entry name" value="P-loop_NTPase"/>
</dbReference>
<dbReference type="InterPro" id="IPR003593">
    <property type="entry name" value="AAA+_ATPase"/>
</dbReference>
<dbReference type="InterPro" id="IPR050311">
    <property type="entry name" value="ORC1/CDC6"/>
</dbReference>
<dbReference type="GO" id="GO:0006270">
    <property type="term" value="P:DNA replication initiation"/>
    <property type="evidence" value="ECO:0007669"/>
    <property type="project" value="TreeGrafter"/>
</dbReference>
<dbReference type="Gene3D" id="3.40.50.300">
    <property type="entry name" value="P-loop containing nucleotide triphosphate hydrolases"/>
    <property type="match status" value="1"/>
</dbReference>
<evidence type="ECO:0000256" key="2">
    <source>
        <dbReference type="ARBA" id="ARBA00022705"/>
    </source>
</evidence>
<name>A0A8I2YIL0_9AGAM</name>
<keyword evidence="2" id="KW-0235">DNA replication</keyword>
<dbReference type="GO" id="GO:0005634">
    <property type="term" value="C:nucleus"/>
    <property type="evidence" value="ECO:0007669"/>
    <property type="project" value="TreeGrafter"/>
</dbReference>
<keyword evidence="6" id="KW-1185">Reference proteome</keyword>
<dbReference type="PANTHER" id="PTHR10763">
    <property type="entry name" value="CELL DIVISION CONTROL PROTEIN 6-RELATED"/>
    <property type="match status" value="1"/>
</dbReference>
<dbReference type="OrthoDB" id="1926878at2759"/>
<dbReference type="SUPFAM" id="SSF52540">
    <property type="entry name" value="P-loop containing nucleoside triphosphate hydrolases"/>
    <property type="match status" value="1"/>
</dbReference>